<dbReference type="AlphaFoldDB" id="A0A3G9GAH9"/>
<evidence type="ECO:0000256" key="1">
    <source>
        <dbReference type="ARBA" id="ARBA00004651"/>
    </source>
</evidence>
<feature type="transmembrane region" description="Helical" evidence="6">
    <location>
        <begin position="283"/>
        <end position="301"/>
    </location>
</feature>
<keyword evidence="5 6" id="KW-0472">Membrane</keyword>
<evidence type="ECO:0000256" key="2">
    <source>
        <dbReference type="ARBA" id="ARBA00022475"/>
    </source>
</evidence>
<sequence>MRTIEGYISRQMRTPILGAIAALTAIAILSQSLTQFDVIVERGQSLSTFLKITFLALPQLSGLIFPVAIFVGTLVALNRMHNDHEIVAGYANGMSLWRIASPVVRFGVYITLMGLLMTLFIQPAASRAMREELFKIKTDVIAAAVREGDFSTTPSGMTIYVQRIDQSGLLRQIFIRTPGPHGLDRTYSAREGRVITPAKGGQVLILRDGSTQQLSPEGVLNHLTFAEYSFDISQYVISEDYLHFKDSDRFPHELFFPNRAMEWENGNWTKLMAEGHARISGPLYNLGFCLLAVVGVLGGAFSRQGYGRRIATVSFIAAGIRIVGFAIEAGCANTPVLNILQYVVPVALIWVCLSIIHKNDRTCVRGKAKRTQDLTELTPIGGQA</sequence>
<dbReference type="EMBL" id="AP018828">
    <property type="protein sequence ID" value="BBF82363.1"/>
    <property type="molecule type" value="Genomic_DNA"/>
</dbReference>
<proteinExistence type="predicted"/>
<keyword evidence="4 6" id="KW-1133">Transmembrane helix</keyword>
<dbReference type="RefSeq" id="WP_126423953.1">
    <property type="nucleotide sequence ID" value="NZ_AP018828.1"/>
</dbReference>
<dbReference type="PANTHER" id="PTHR33529">
    <property type="entry name" value="SLR0882 PROTEIN-RELATED"/>
    <property type="match status" value="1"/>
</dbReference>
<name>A0A3G9GAH9_9CAUL</name>
<dbReference type="PANTHER" id="PTHR33529:SF6">
    <property type="entry name" value="YJGP_YJGQ FAMILY PERMEASE"/>
    <property type="match status" value="1"/>
</dbReference>
<keyword evidence="2" id="KW-1003">Cell membrane</keyword>
<evidence type="ECO:0000256" key="5">
    <source>
        <dbReference type="ARBA" id="ARBA00023136"/>
    </source>
</evidence>
<evidence type="ECO:0000256" key="4">
    <source>
        <dbReference type="ARBA" id="ARBA00022989"/>
    </source>
</evidence>
<dbReference type="InterPro" id="IPR005495">
    <property type="entry name" value="LptG/LptF_permease"/>
</dbReference>
<feature type="transmembrane region" description="Helical" evidence="6">
    <location>
        <begin position="339"/>
        <end position="357"/>
    </location>
</feature>
<reference evidence="8" key="2">
    <citation type="journal article" date="2017" name="Plant Physiol. Biochem.">
        <title>Differential oxidative and antioxidative response of duckweed Lemna minor toward plant growth promoting/inhibiting bacteria.</title>
        <authorList>
            <person name="Ishizawa H."/>
            <person name="Kuroda M."/>
            <person name="Morikawa M."/>
            <person name="Ike M."/>
        </authorList>
    </citation>
    <scope>NUCLEOTIDE SEQUENCE [LARGE SCALE GENOMIC DNA]</scope>
    <source>
        <strain evidence="8">M6</strain>
    </source>
</reference>
<evidence type="ECO:0000313" key="7">
    <source>
        <dbReference type="EMBL" id="BBF82363.1"/>
    </source>
</evidence>
<comment type="subcellular location">
    <subcellularLocation>
        <location evidence="1">Cell membrane</location>
        <topology evidence="1">Multi-pass membrane protein</topology>
    </subcellularLocation>
</comment>
<organism evidence="7 8">
    <name type="scientific">Asticcacaulis excentricus</name>
    <dbReference type="NCBI Taxonomy" id="78587"/>
    <lineage>
        <taxon>Bacteria</taxon>
        <taxon>Pseudomonadati</taxon>
        <taxon>Pseudomonadota</taxon>
        <taxon>Alphaproteobacteria</taxon>
        <taxon>Caulobacterales</taxon>
        <taxon>Caulobacteraceae</taxon>
        <taxon>Asticcacaulis</taxon>
    </lineage>
</organism>
<feature type="transmembrane region" description="Helical" evidence="6">
    <location>
        <begin position="310"/>
        <end position="327"/>
    </location>
</feature>
<keyword evidence="3 6" id="KW-0812">Transmembrane</keyword>
<dbReference type="Proteomes" id="UP000278756">
    <property type="component" value="Chromosome 2"/>
</dbReference>
<reference evidence="8" key="1">
    <citation type="journal article" date="2017" name="Biotechnol. Biofuels">
        <title>Evaluation of environmental bacterial communities as a factor affecting the growth of duckweed Lemna minor.</title>
        <authorList>
            <person name="Ishizawa H."/>
            <person name="Kuroda M."/>
            <person name="Morikawa M."/>
            <person name="Ike M."/>
        </authorList>
    </citation>
    <scope>NUCLEOTIDE SEQUENCE [LARGE SCALE GENOMIC DNA]</scope>
    <source>
        <strain evidence="8">M6</strain>
    </source>
</reference>
<protein>
    <submittedName>
        <fullName evidence="7">Inner membrane protein</fullName>
    </submittedName>
</protein>
<evidence type="ECO:0000313" key="8">
    <source>
        <dbReference type="Proteomes" id="UP000278756"/>
    </source>
</evidence>
<feature type="transmembrane region" description="Helical" evidence="6">
    <location>
        <begin position="56"/>
        <end position="77"/>
    </location>
</feature>
<feature type="transmembrane region" description="Helical" evidence="6">
    <location>
        <begin position="103"/>
        <end position="121"/>
    </location>
</feature>
<dbReference type="GO" id="GO:0043190">
    <property type="term" value="C:ATP-binding cassette (ABC) transporter complex"/>
    <property type="evidence" value="ECO:0007669"/>
    <property type="project" value="TreeGrafter"/>
</dbReference>
<dbReference type="OrthoDB" id="8477889at2"/>
<accession>A0A3G9GAH9</accession>
<gene>
    <name evidence="7" type="ORF">EM6_2999</name>
</gene>
<dbReference type="GO" id="GO:0015920">
    <property type="term" value="P:lipopolysaccharide transport"/>
    <property type="evidence" value="ECO:0007669"/>
    <property type="project" value="TreeGrafter"/>
</dbReference>
<evidence type="ECO:0000256" key="6">
    <source>
        <dbReference type="SAM" id="Phobius"/>
    </source>
</evidence>
<evidence type="ECO:0000256" key="3">
    <source>
        <dbReference type="ARBA" id="ARBA00022692"/>
    </source>
</evidence>
<dbReference type="Pfam" id="PF03739">
    <property type="entry name" value="LptF_LptG"/>
    <property type="match status" value="1"/>
</dbReference>